<reference evidence="1 2" key="1">
    <citation type="submission" date="2022-05" db="EMBL/GenBank/DDBJ databases">
        <authorList>
            <person name="Park J.-S."/>
        </authorList>
    </citation>
    <scope>NUCLEOTIDE SEQUENCE [LARGE SCALE GENOMIC DNA]</scope>
    <source>
        <strain evidence="1 2">2012CJ34-2</strain>
    </source>
</reference>
<keyword evidence="2" id="KW-1185">Reference proteome</keyword>
<dbReference type="InterPro" id="IPR027396">
    <property type="entry name" value="DsrEFH-like"/>
</dbReference>
<dbReference type="Pfam" id="PF04077">
    <property type="entry name" value="DsrH"/>
    <property type="match status" value="1"/>
</dbReference>
<dbReference type="RefSeq" id="WP_249697635.1">
    <property type="nucleotide sequence ID" value="NZ_JAMFLX010000002.1"/>
</dbReference>
<gene>
    <name evidence="1" type="primary">tusB</name>
    <name evidence="1" type="ORF">M3P05_02420</name>
</gene>
<dbReference type="EMBL" id="JAMFLX010000002">
    <property type="protein sequence ID" value="MCL6268805.1"/>
    <property type="molecule type" value="Genomic_DNA"/>
</dbReference>
<evidence type="ECO:0000313" key="1">
    <source>
        <dbReference type="EMBL" id="MCL6268805.1"/>
    </source>
</evidence>
<name>A0ABT0PBQ8_9GAMM</name>
<dbReference type="SUPFAM" id="SSF75169">
    <property type="entry name" value="DsrEFH-like"/>
    <property type="match status" value="1"/>
</dbReference>
<dbReference type="NCBIfam" id="TIGR03011">
    <property type="entry name" value="sulf_tusB_dsrH"/>
    <property type="match status" value="1"/>
</dbReference>
<accession>A0ABT0PBQ8</accession>
<protein>
    <submittedName>
        <fullName evidence="1">Sulfurtransferase complex subunit TusB</fullName>
    </submittedName>
</protein>
<evidence type="ECO:0000313" key="2">
    <source>
        <dbReference type="Proteomes" id="UP001203338"/>
    </source>
</evidence>
<organism evidence="1 2">
    <name type="scientific">Parendozoicomonas callyspongiae</name>
    <dbReference type="NCBI Taxonomy" id="2942213"/>
    <lineage>
        <taxon>Bacteria</taxon>
        <taxon>Pseudomonadati</taxon>
        <taxon>Pseudomonadota</taxon>
        <taxon>Gammaproteobacteria</taxon>
        <taxon>Oceanospirillales</taxon>
        <taxon>Endozoicomonadaceae</taxon>
        <taxon>Parendozoicomonas</taxon>
    </lineage>
</organism>
<dbReference type="Proteomes" id="UP001203338">
    <property type="component" value="Unassembled WGS sequence"/>
</dbReference>
<dbReference type="PANTHER" id="PTHR37526">
    <property type="entry name" value="PROTEIN TUSB"/>
    <property type="match status" value="1"/>
</dbReference>
<comment type="caution">
    <text evidence="1">The sequence shown here is derived from an EMBL/GenBank/DDBJ whole genome shotgun (WGS) entry which is preliminary data.</text>
</comment>
<sequence>MSRILHTVNKSASAPALDLAKCALAENDALLFIENGVNAIIENSLSAKALEPLSQNHSLYCLKADIQARGLSRMVPEWVQVIDYDGFVQLTEQHTKTLSWF</sequence>
<dbReference type="Gene3D" id="3.40.1260.10">
    <property type="entry name" value="DsrEFH-like"/>
    <property type="match status" value="1"/>
</dbReference>
<dbReference type="InterPro" id="IPR007215">
    <property type="entry name" value="Sulphur_relay_TusB/DsrH"/>
</dbReference>
<dbReference type="PANTHER" id="PTHR37526:SF1">
    <property type="entry name" value="PROTEIN TUSB"/>
    <property type="match status" value="1"/>
</dbReference>
<proteinExistence type="predicted"/>